<organism evidence="2 3">
    <name type="scientific">Cymbomonas tetramitiformis</name>
    <dbReference type="NCBI Taxonomy" id="36881"/>
    <lineage>
        <taxon>Eukaryota</taxon>
        <taxon>Viridiplantae</taxon>
        <taxon>Chlorophyta</taxon>
        <taxon>Pyramimonadophyceae</taxon>
        <taxon>Pyramimonadales</taxon>
        <taxon>Pyramimonadaceae</taxon>
        <taxon>Cymbomonas</taxon>
    </lineage>
</organism>
<dbReference type="Proteomes" id="UP001190700">
    <property type="component" value="Unassembled WGS sequence"/>
</dbReference>
<dbReference type="EMBL" id="LGRX02006315">
    <property type="protein sequence ID" value="KAK3276923.1"/>
    <property type="molecule type" value="Genomic_DNA"/>
</dbReference>
<reference evidence="2 3" key="1">
    <citation type="journal article" date="2015" name="Genome Biol. Evol.">
        <title>Comparative Genomics of a Bacterivorous Green Alga Reveals Evolutionary Causalities and Consequences of Phago-Mixotrophic Mode of Nutrition.</title>
        <authorList>
            <person name="Burns J.A."/>
            <person name="Paasch A."/>
            <person name="Narechania A."/>
            <person name="Kim E."/>
        </authorList>
    </citation>
    <scope>NUCLEOTIDE SEQUENCE [LARGE SCALE GENOMIC DNA]</scope>
    <source>
        <strain evidence="2 3">PLY_AMNH</strain>
    </source>
</reference>
<feature type="region of interest" description="Disordered" evidence="1">
    <location>
        <begin position="1"/>
        <end position="39"/>
    </location>
</feature>
<evidence type="ECO:0000256" key="1">
    <source>
        <dbReference type="SAM" id="MobiDB-lite"/>
    </source>
</evidence>
<comment type="caution">
    <text evidence="2">The sequence shown here is derived from an EMBL/GenBank/DDBJ whole genome shotgun (WGS) entry which is preliminary data.</text>
</comment>
<evidence type="ECO:0000313" key="2">
    <source>
        <dbReference type="EMBL" id="KAK3276923.1"/>
    </source>
</evidence>
<protein>
    <submittedName>
        <fullName evidence="2">Uncharacterized protein</fullName>
    </submittedName>
</protein>
<feature type="compositionally biased region" description="Basic and acidic residues" evidence="1">
    <location>
        <begin position="1"/>
        <end position="11"/>
    </location>
</feature>
<gene>
    <name evidence="2" type="ORF">CYMTET_15029</name>
</gene>
<keyword evidence="3" id="KW-1185">Reference proteome</keyword>
<dbReference type="AlphaFoldDB" id="A0AAE0GFC1"/>
<accession>A0AAE0GFC1</accession>
<name>A0AAE0GFC1_9CHLO</name>
<evidence type="ECO:0000313" key="3">
    <source>
        <dbReference type="Proteomes" id="UP001190700"/>
    </source>
</evidence>
<proteinExistence type="predicted"/>
<sequence length="467" mass="51257">MGKQEKAEAPERPPGLGAHSVVGEPLEEAKPDGISTGGDSVALANLFAQQEARIDEKQQELFTQQDARMNELFKMVQALAHAVPPLAVANQNAGTGNAIARPEAAESSVSGSSVKSRVVSGTVDVPLPFLTDMLKGFPTDQPYSGQEAENDSQWLEFRGKIVPCLRHPALSLLLTDTRELEDIKKDEKFSVAANQWFHDFLSRVTTRTANAVVRSYSAEADGVTAWRQLIKMRRSTGSAYFVRQVKALLDDTKRFMTLAPPLQGFLNAREVLDRVEEYACTSKFLPGGETFHVGSLEAVFVAMVLNSLNPAYLYIRTMFSGDELPSFKKLSDAICAHYDNVIAILAAAMETGAGNMEDSRRQEEQKHAALGKRVACPVCHVPGHSSSECYVTHEDKREAYLKKNPKRRAAIMKRVQDYQKYGKLPNRAAVVAEAEQHPGVDDTGEALFAICELVEDSVVADFSDVLP</sequence>